<reference evidence="2" key="1">
    <citation type="submission" date="2023-08" db="EMBL/GenBank/DDBJ databases">
        <title>Reference Genome Resource for the Citrus Pathogen Phytophthora citrophthora.</title>
        <authorList>
            <person name="Moller H."/>
            <person name="Coetzee B."/>
            <person name="Rose L.J."/>
            <person name="Van Niekerk J.M."/>
        </authorList>
    </citation>
    <scope>NUCLEOTIDE SEQUENCE</scope>
    <source>
        <strain evidence="2">STE-U-9442</strain>
    </source>
</reference>
<feature type="compositionally biased region" description="Polar residues" evidence="1">
    <location>
        <begin position="48"/>
        <end position="60"/>
    </location>
</feature>
<gene>
    <name evidence="2" type="ORF">P3T76_001010</name>
</gene>
<proteinExistence type="predicted"/>
<evidence type="ECO:0000256" key="1">
    <source>
        <dbReference type="SAM" id="MobiDB-lite"/>
    </source>
</evidence>
<keyword evidence="3" id="KW-1185">Reference proteome</keyword>
<protein>
    <submittedName>
        <fullName evidence="2">Uncharacterized protein</fullName>
    </submittedName>
</protein>
<sequence>MAGRPVTERANPSDAIAIHFAYPAKEQRFEKAASHGVGLQTARGDQLPSLSGTGHNSSRA</sequence>
<comment type="caution">
    <text evidence="2">The sequence shown here is derived from an EMBL/GenBank/DDBJ whole genome shotgun (WGS) entry which is preliminary data.</text>
</comment>
<feature type="region of interest" description="Disordered" evidence="1">
    <location>
        <begin position="30"/>
        <end position="60"/>
    </location>
</feature>
<accession>A0AAD9LRE3</accession>
<evidence type="ECO:0000313" key="3">
    <source>
        <dbReference type="Proteomes" id="UP001259832"/>
    </source>
</evidence>
<dbReference type="Proteomes" id="UP001259832">
    <property type="component" value="Unassembled WGS sequence"/>
</dbReference>
<evidence type="ECO:0000313" key="2">
    <source>
        <dbReference type="EMBL" id="KAK1947000.1"/>
    </source>
</evidence>
<dbReference type="EMBL" id="JASMQC010000002">
    <property type="protein sequence ID" value="KAK1947000.1"/>
    <property type="molecule type" value="Genomic_DNA"/>
</dbReference>
<dbReference type="AlphaFoldDB" id="A0AAD9LRE3"/>
<organism evidence="2 3">
    <name type="scientific">Phytophthora citrophthora</name>
    <dbReference type="NCBI Taxonomy" id="4793"/>
    <lineage>
        <taxon>Eukaryota</taxon>
        <taxon>Sar</taxon>
        <taxon>Stramenopiles</taxon>
        <taxon>Oomycota</taxon>
        <taxon>Peronosporomycetes</taxon>
        <taxon>Peronosporales</taxon>
        <taxon>Peronosporaceae</taxon>
        <taxon>Phytophthora</taxon>
    </lineage>
</organism>
<name>A0AAD9LRE3_9STRA</name>